<accession>A0ABW5CCU7</accession>
<name>A0ABW5CCU7_9PROT</name>
<evidence type="ECO:0000256" key="1">
    <source>
        <dbReference type="SAM" id="Phobius"/>
    </source>
</evidence>
<keyword evidence="1" id="KW-0812">Transmembrane</keyword>
<protein>
    <recommendedName>
        <fullName evidence="4">SMODS and SLOG-associating 2TM effector domain-containing protein</fullName>
    </recommendedName>
</protein>
<evidence type="ECO:0000313" key="3">
    <source>
        <dbReference type="Proteomes" id="UP001597296"/>
    </source>
</evidence>
<comment type="caution">
    <text evidence="2">The sequence shown here is derived from an EMBL/GenBank/DDBJ whole genome shotgun (WGS) entry which is preliminary data.</text>
</comment>
<gene>
    <name evidence="2" type="ORF">ACFSNB_12980</name>
</gene>
<feature type="transmembrane region" description="Helical" evidence="1">
    <location>
        <begin position="12"/>
        <end position="30"/>
    </location>
</feature>
<sequence>MNIFSSFTFGRLIKTFVPGFFWLMSLALVVDGYLRPETNLPSLIDKHSDALVFSITVILCVILGLISNTLVFAGLNDHFVRTPVRLNARNRAFIAAKDRIETRIRQHFCDLLTKQGAFDGEDGQILREETEKNLDPEYAIIQKDDFSKIVYVQEQYWYYMELHINLAFSIALCFTCYIVRAMMAGIDVVNEETFLGFALTAVIFIGLVKMARTNYLRHLKKIFSIYCTFLSETIGRNDKENTAPSAG</sequence>
<organism evidence="2 3">
    <name type="scientific">Phaeospirillum tilakii</name>
    <dbReference type="NCBI Taxonomy" id="741673"/>
    <lineage>
        <taxon>Bacteria</taxon>
        <taxon>Pseudomonadati</taxon>
        <taxon>Pseudomonadota</taxon>
        <taxon>Alphaproteobacteria</taxon>
        <taxon>Rhodospirillales</taxon>
        <taxon>Rhodospirillaceae</taxon>
        <taxon>Phaeospirillum</taxon>
    </lineage>
</organism>
<evidence type="ECO:0008006" key="4">
    <source>
        <dbReference type="Google" id="ProtNLM"/>
    </source>
</evidence>
<dbReference type="RefSeq" id="WP_377317219.1">
    <property type="nucleotide sequence ID" value="NZ_JBHUIY010000026.1"/>
</dbReference>
<feature type="transmembrane region" description="Helical" evidence="1">
    <location>
        <begin position="50"/>
        <end position="75"/>
    </location>
</feature>
<keyword evidence="1" id="KW-0472">Membrane</keyword>
<proteinExistence type="predicted"/>
<evidence type="ECO:0000313" key="2">
    <source>
        <dbReference type="EMBL" id="MFD2234721.1"/>
    </source>
</evidence>
<feature type="transmembrane region" description="Helical" evidence="1">
    <location>
        <begin position="162"/>
        <end position="182"/>
    </location>
</feature>
<reference evidence="3" key="1">
    <citation type="journal article" date="2019" name="Int. J. Syst. Evol. Microbiol.">
        <title>The Global Catalogue of Microorganisms (GCM) 10K type strain sequencing project: providing services to taxonomists for standard genome sequencing and annotation.</title>
        <authorList>
            <consortium name="The Broad Institute Genomics Platform"/>
            <consortium name="The Broad Institute Genome Sequencing Center for Infectious Disease"/>
            <person name="Wu L."/>
            <person name="Ma J."/>
        </authorList>
    </citation>
    <scope>NUCLEOTIDE SEQUENCE [LARGE SCALE GENOMIC DNA]</scope>
    <source>
        <strain evidence="3">KCTC 15012</strain>
    </source>
</reference>
<keyword evidence="1" id="KW-1133">Transmembrane helix</keyword>
<feature type="transmembrane region" description="Helical" evidence="1">
    <location>
        <begin position="194"/>
        <end position="211"/>
    </location>
</feature>
<keyword evidence="3" id="KW-1185">Reference proteome</keyword>
<dbReference type="EMBL" id="JBHUIY010000026">
    <property type="protein sequence ID" value="MFD2234721.1"/>
    <property type="molecule type" value="Genomic_DNA"/>
</dbReference>
<dbReference type="Proteomes" id="UP001597296">
    <property type="component" value="Unassembled WGS sequence"/>
</dbReference>